<dbReference type="Pfam" id="PF01939">
    <property type="entry name" value="NucS_C"/>
    <property type="match status" value="1"/>
</dbReference>
<proteinExistence type="predicted"/>
<comment type="caution">
    <text evidence="2">The sequence shown here is derived from an EMBL/GenBank/DDBJ whole genome shotgun (WGS) entry which is preliminary data.</text>
</comment>
<name>A0A7W6CB65_9SPHN</name>
<dbReference type="AlphaFoldDB" id="A0A7W6CB65"/>
<dbReference type="GO" id="GO:0003676">
    <property type="term" value="F:nucleic acid binding"/>
    <property type="evidence" value="ECO:0007669"/>
    <property type="project" value="InterPro"/>
</dbReference>
<dbReference type="RefSeq" id="WP_183618905.1">
    <property type="nucleotide sequence ID" value="NZ_JACIDY010000016.1"/>
</dbReference>
<gene>
    <name evidence="2" type="ORF">GGR39_003408</name>
</gene>
<evidence type="ECO:0000313" key="3">
    <source>
        <dbReference type="Proteomes" id="UP000561459"/>
    </source>
</evidence>
<organism evidence="2 3">
    <name type="scientific">Novosphingobium fluoreni</name>
    <dbReference type="NCBI Taxonomy" id="1391222"/>
    <lineage>
        <taxon>Bacteria</taxon>
        <taxon>Pseudomonadati</taxon>
        <taxon>Pseudomonadota</taxon>
        <taxon>Alphaproteobacteria</taxon>
        <taxon>Sphingomonadales</taxon>
        <taxon>Sphingomonadaceae</taxon>
        <taxon>Novosphingobium</taxon>
    </lineage>
</organism>
<evidence type="ECO:0000259" key="1">
    <source>
        <dbReference type="Pfam" id="PF01939"/>
    </source>
</evidence>
<dbReference type="EMBL" id="JACIDY010000016">
    <property type="protein sequence ID" value="MBB3941727.1"/>
    <property type="molecule type" value="Genomic_DNA"/>
</dbReference>
<reference evidence="2 3" key="1">
    <citation type="submission" date="2020-08" db="EMBL/GenBank/DDBJ databases">
        <title>Genomic Encyclopedia of Type Strains, Phase IV (KMG-IV): sequencing the most valuable type-strain genomes for metagenomic binning, comparative biology and taxonomic classification.</title>
        <authorList>
            <person name="Goeker M."/>
        </authorList>
    </citation>
    <scope>NUCLEOTIDE SEQUENCE [LARGE SCALE GENOMIC DNA]</scope>
    <source>
        <strain evidence="2 3">DSM 27568</strain>
    </source>
</reference>
<protein>
    <recommendedName>
        <fullName evidence="1">Endonuclease NucS C-terminal domain-containing protein</fullName>
    </recommendedName>
</protein>
<dbReference type="Gene3D" id="3.40.1350.10">
    <property type="match status" value="1"/>
</dbReference>
<evidence type="ECO:0000313" key="2">
    <source>
        <dbReference type="EMBL" id="MBB3941727.1"/>
    </source>
</evidence>
<dbReference type="Proteomes" id="UP000561459">
    <property type="component" value="Unassembled WGS sequence"/>
</dbReference>
<dbReference type="GO" id="GO:0004519">
    <property type="term" value="F:endonuclease activity"/>
    <property type="evidence" value="ECO:0007669"/>
    <property type="project" value="InterPro"/>
</dbReference>
<accession>A0A7W6CB65</accession>
<dbReference type="InterPro" id="IPR048301">
    <property type="entry name" value="NucS_C"/>
</dbReference>
<keyword evidence="3" id="KW-1185">Reference proteome</keyword>
<sequence>MTRLFRVTDSGLIESQRKALDLETRIEDWVARDLSLIGVDGIVIGRQVVTGHGKRIDLLAMDEEGNLIIIELKRDRSARDIVAQTLDYASWVCKLTTKEVHELTRAYRDQTLAEVYRAKYGKVVPETLNATHQMVVVASEVDEATKRIIEYLSQEHDVGINASFFNIFGDVGHEWLTTDSLLDQEEVKDRAVKKARAPWSGLYYITGGAEEDRPWAEMRGNGFFTASGGRVYSNKLDNLEVGSPVFYYQKGTGYLGYGRVTTPKMPASEFVLSDGQRLIEKLPTRYLTEFPDDPDRASYVVGVDWKATVDRRSAKTFSGIFANQNVVCKIYDQETADFLRKEFGVSDEEAA</sequence>
<dbReference type="InterPro" id="IPR011856">
    <property type="entry name" value="tRNA_endonuc-like_dom_sf"/>
</dbReference>
<feature type="domain" description="Endonuclease NucS C-terminal" evidence="1">
    <location>
        <begin position="23"/>
        <end position="89"/>
    </location>
</feature>